<accession>A0A1B1TDF5</accession>
<reference evidence="2" key="2">
    <citation type="journal article" date="2015" name="ISME J.">
        <title>A new class of marine Euryarchaeota group II from the Mediterranean deep chlorophyll maximum.</title>
        <authorList>
            <person name="Martin-Cuadrado A.B."/>
            <person name="Garcia-Heredia I."/>
            <person name="Molto A.G."/>
            <person name="Lopez-Ubeda R."/>
            <person name="Kimes N."/>
            <person name="Lopez-Garcia P."/>
            <person name="Moreira D."/>
            <person name="Rodriguez-Valera F."/>
        </authorList>
    </citation>
    <scope>NUCLEOTIDE SEQUENCE</scope>
</reference>
<proteinExistence type="predicted"/>
<evidence type="ECO:0000313" key="2">
    <source>
        <dbReference type="EMBL" id="ANV80311.1"/>
    </source>
</evidence>
<dbReference type="AlphaFoldDB" id="A0A1B1TDF5"/>
<sequence>MVLFPSIMDKTTAVSFVMIIIFTIPTLSPIVTAEWESDGWIKNLIGPDRLSIGDEFGCHGFENKDVNEDVSLIEECKDYVMSNTNASRWGINPISFGTPPGDVNQKLTSKLIDSGFKIIGDKVTNNPPDLFVVERNGGSMEKNVANISLIADSPKDSLVSIYWIARIHDLRIREDKTLLNWLENNESLWYTTWGEWHNHKLSSENIELSNVDNILYITLPNNSNNSWNVPGSIYIKTDNSIISVKDSKGNNFPQLVPTDQNLKIGWRNHSGGFIVTLNSGENLSVVMQNSTNYTLQNNPIYTFNDLHHSVTVVGHHVTNMREWASDFLESPVLFTWLIERGAEPNFNWPIIFIAIGTLIATPLAIRWLISMDAKEIIDYTG</sequence>
<keyword evidence="1" id="KW-0472">Membrane</keyword>
<feature type="transmembrane region" description="Helical" evidence="1">
    <location>
        <begin position="12"/>
        <end position="31"/>
    </location>
</feature>
<name>A0A1B1TDF5_9ARCH</name>
<keyword evidence="1" id="KW-0812">Transmembrane</keyword>
<feature type="transmembrane region" description="Helical" evidence="1">
    <location>
        <begin position="348"/>
        <end position="369"/>
    </location>
</feature>
<organism evidence="2">
    <name type="scientific">uncultured Poseidoniia archaeon</name>
    <dbReference type="NCBI Taxonomy" id="1697135"/>
    <lineage>
        <taxon>Archaea</taxon>
        <taxon>Methanobacteriati</taxon>
        <taxon>Thermoplasmatota</taxon>
        <taxon>Candidatus Poseidoniia</taxon>
        <taxon>environmental samples</taxon>
    </lineage>
</organism>
<reference evidence="2" key="1">
    <citation type="submission" date="2014-11" db="EMBL/GenBank/DDBJ databases">
        <authorList>
            <person name="Zhu J."/>
            <person name="Qi W."/>
            <person name="Song R."/>
        </authorList>
    </citation>
    <scope>NUCLEOTIDE SEQUENCE</scope>
</reference>
<keyword evidence="1" id="KW-1133">Transmembrane helix</keyword>
<dbReference type="EMBL" id="KP211883">
    <property type="protein sequence ID" value="ANV80311.1"/>
    <property type="molecule type" value="Genomic_DNA"/>
</dbReference>
<protein>
    <submittedName>
        <fullName evidence="2">Uncharacterized protein</fullName>
    </submittedName>
</protein>
<evidence type="ECO:0000256" key="1">
    <source>
        <dbReference type="SAM" id="Phobius"/>
    </source>
</evidence>